<dbReference type="KEGG" id="wfu:AXE80_03180"/>
<dbReference type="InterPro" id="IPR005829">
    <property type="entry name" value="Sugar_transporter_CS"/>
</dbReference>
<feature type="transmembrane region" description="Helical" evidence="8">
    <location>
        <begin position="371"/>
        <end position="393"/>
    </location>
</feature>
<dbReference type="PANTHER" id="PTHR48020:SF12">
    <property type="entry name" value="PROTON MYO-INOSITOL COTRANSPORTER"/>
    <property type="match status" value="1"/>
</dbReference>
<dbReference type="InterPro" id="IPR050814">
    <property type="entry name" value="Myo-inositol_Transporter"/>
</dbReference>
<evidence type="ECO:0000313" key="10">
    <source>
        <dbReference type="EMBL" id="ANW95351.1"/>
    </source>
</evidence>
<evidence type="ECO:0000256" key="8">
    <source>
        <dbReference type="SAM" id="Phobius"/>
    </source>
</evidence>
<dbReference type="InterPro" id="IPR036259">
    <property type="entry name" value="MFS_trans_sf"/>
</dbReference>
<dbReference type="InterPro" id="IPR020846">
    <property type="entry name" value="MFS_dom"/>
</dbReference>
<organism evidence="10 11">
    <name type="scientific">Wenyingzhuangia fucanilytica</name>
    <dbReference type="NCBI Taxonomy" id="1790137"/>
    <lineage>
        <taxon>Bacteria</taxon>
        <taxon>Pseudomonadati</taxon>
        <taxon>Bacteroidota</taxon>
        <taxon>Flavobacteriia</taxon>
        <taxon>Flavobacteriales</taxon>
        <taxon>Flavobacteriaceae</taxon>
        <taxon>Wenyingzhuangia</taxon>
    </lineage>
</organism>
<dbReference type="PRINTS" id="PR00171">
    <property type="entry name" value="SUGRTRNSPORT"/>
</dbReference>
<dbReference type="Proteomes" id="UP000092967">
    <property type="component" value="Chromosome"/>
</dbReference>
<keyword evidence="6 8" id="KW-0472">Membrane</keyword>
<evidence type="ECO:0000259" key="9">
    <source>
        <dbReference type="PROSITE" id="PS50850"/>
    </source>
</evidence>
<dbReference type="InterPro" id="IPR003663">
    <property type="entry name" value="Sugar/inositol_transpt"/>
</dbReference>
<dbReference type="PANTHER" id="PTHR48020">
    <property type="entry name" value="PROTON MYO-INOSITOL COTRANSPORTER"/>
    <property type="match status" value="1"/>
</dbReference>
<evidence type="ECO:0000256" key="5">
    <source>
        <dbReference type="ARBA" id="ARBA00022989"/>
    </source>
</evidence>
<dbReference type="PROSITE" id="PS50850">
    <property type="entry name" value="MFS"/>
    <property type="match status" value="1"/>
</dbReference>
<keyword evidence="3 7" id="KW-0813">Transport</keyword>
<proteinExistence type="inferred from homology"/>
<dbReference type="PROSITE" id="PS00217">
    <property type="entry name" value="SUGAR_TRANSPORT_2"/>
    <property type="match status" value="1"/>
</dbReference>
<dbReference type="PROSITE" id="PS00216">
    <property type="entry name" value="SUGAR_TRANSPORT_1"/>
    <property type="match status" value="1"/>
</dbReference>
<feature type="transmembrane region" description="Helical" evidence="8">
    <location>
        <begin position="133"/>
        <end position="151"/>
    </location>
</feature>
<evidence type="ECO:0000256" key="4">
    <source>
        <dbReference type="ARBA" id="ARBA00022692"/>
    </source>
</evidence>
<protein>
    <submittedName>
        <fullName evidence="10">MFS transporter</fullName>
    </submittedName>
</protein>
<comment type="subcellular location">
    <subcellularLocation>
        <location evidence="1">Membrane</location>
        <topology evidence="1">Multi-pass membrane protein</topology>
    </subcellularLocation>
</comment>
<dbReference type="Gene3D" id="1.20.1250.20">
    <property type="entry name" value="MFS general substrate transporter like domains"/>
    <property type="match status" value="1"/>
</dbReference>
<dbReference type="EMBL" id="CP014224">
    <property type="protein sequence ID" value="ANW95351.1"/>
    <property type="molecule type" value="Genomic_DNA"/>
</dbReference>
<dbReference type="STRING" id="1790137.AXE80_03180"/>
<evidence type="ECO:0000313" key="11">
    <source>
        <dbReference type="Proteomes" id="UP000092967"/>
    </source>
</evidence>
<feature type="transmembrane region" description="Helical" evidence="8">
    <location>
        <begin position="43"/>
        <end position="63"/>
    </location>
</feature>
<evidence type="ECO:0000256" key="2">
    <source>
        <dbReference type="ARBA" id="ARBA00010992"/>
    </source>
</evidence>
<evidence type="ECO:0000256" key="7">
    <source>
        <dbReference type="RuleBase" id="RU003346"/>
    </source>
</evidence>
<evidence type="ECO:0000256" key="3">
    <source>
        <dbReference type="ARBA" id="ARBA00022448"/>
    </source>
</evidence>
<comment type="similarity">
    <text evidence="2 7">Belongs to the major facilitator superfamily. Sugar transporter (TC 2.A.1.1) family.</text>
</comment>
<dbReference type="OrthoDB" id="9783823at2"/>
<name>A0A1B1Y3L8_9FLAO</name>
<feature type="domain" description="Major facilitator superfamily (MFS) profile" evidence="9">
    <location>
        <begin position="8"/>
        <end position="427"/>
    </location>
</feature>
<keyword evidence="4 8" id="KW-0812">Transmembrane</keyword>
<gene>
    <name evidence="10" type="ORF">AXE80_03180</name>
</gene>
<feature type="transmembrane region" description="Helical" evidence="8">
    <location>
        <begin position="163"/>
        <end position="182"/>
    </location>
</feature>
<dbReference type="NCBIfam" id="TIGR00879">
    <property type="entry name" value="SP"/>
    <property type="match status" value="1"/>
</dbReference>
<sequence length="442" mass="48436">MNKKILLWSITAALAGFLFGFDVVVISGADKKLQLLWDSSDAFHGWVVMGMALWGTVLGAVFGGYPTNKFGRKNTLIVIGILFAVSAIGSALSNDPYIFAFARFIGGIGVGASTIAAPAYISEIAPAKDRGRLVALYQFNIVFGILVAFLSNYLLSGIGENDWRWMVGVEAIPAVLYILFALKVPKSPRWLLSQSREQEAREVLQIIDPSANIDEQIAEFKSHSDQSDKTETIFIKKYRFPLMLAFLIAFFNQFSGINAFLYYAPRIFEEAGLGESTALLSSVGIGITNLIFTLLGVFLIDKLGRKTLMYIGSVGYIISLGLVSAAFFLGWTGMAVPFFLFLFIAAHAVGQGAVIWVFISEIFPNHLRASGQSFGSSTHWILAALIPSLIPYLFSHPMIGAGVVFLVFAGMMILQLLFVAFLMPETKGKTLEELEDIILKKK</sequence>
<feature type="transmembrane region" description="Helical" evidence="8">
    <location>
        <begin position="307"/>
        <end position="329"/>
    </location>
</feature>
<dbReference type="SUPFAM" id="SSF103473">
    <property type="entry name" value="MFS general substrate transporter"/>
    <property type="match status" value="1"/>
</dbReference>
<dbReference type="AlphaFoldDB" id="A0A1B1Y3L8"/>
<keyword evidence="11" id="KW-1185">Reference proteome</keyword>
<keyword evidence="5 8" id="KW-1133">Transmembrane helix</keyword>
<dbReference type="RefSeq" id="WP_068824451.1">
    <property type="nucleotide sequence ID" value="NZ_CP014224.1"/>
</dbReference>
<feature type="transmembrane region" description="Helical" evidence="8">
    <location>
        <begin position="75"/>
        <end position="92"/>
    </location>
</feature>
<feature type="transmembrane region" description="Helical" evidence="8">
    <location>
        <begin position="335"/>
        <end position="359"/>
    </location>
</feature>
<dbReference type="Pfam" id="PF00083">
    <property type="entry name" value="Sugar_tr"/>
    <property type="match status" value="1"/>
</dbReference>
<dbReference type="GO" id="GO:0022857">
    <property type="term" value="F:transmembrane transporter activity"/>
    <property type="evidence" value="ECO:0007669"/>
    <property type="project" value="InterPro"/>
</dbReference>
<reference evidence="10 11" key="1">
    <citation type="submission" date="2016-02" db="EMBL/GenBank/DDBJ databases">
        <authorList>
            <person name="Wen L."/>
            <person name="He K."/>
            <person name="Yang H."/>
        </authorList>
    </citation>
    <scope>NUCLEOTIDE SEQUENCE [LARGE SCALE GENOMIC DNA]</scope>
    <source>
        <strain evidence="10 11">CZ1127</strain>
    </source>
</reference>
<dbReference type="InterPro" id="IPR005828">
    <property type="entry name" value="MFS_sugar_transport-like"/>
</dbReference>
<dbReference type="GO" id="GO:0016020">
    <property type="term" value="C:membrane"/>
    <property type="evidence" value="ECO:0007669"/>
    <property type="project" value="UniProtKB-SubCell"/>
</dbReference>
<feature type="transmembrane region" description="Helical" evidence="8">
    <location>
        <begin position="399"/>
        <end position="422"/>
    </location>
</feature>
<feature type="transmembrane region" description="Helical" evidence="8">
    <location>
        <begin position="98"/>
        <end position="121"/>
    </location>
</feature>
<feature type="transmembrane region" description="Helical" evidence="8">
    <location>
        <begin position="242"/>
        <end position="264"/>
    </location>
</feature>
<evidence type="ECO:0000256" key="1">
    <source>
        <dbReference type="ARBA" id="ARBA00004141"/>
    </source>
</evidence>
<evidence type="ECO:0000256" key="6">
    <source>
        <dbReference type="ARBA" id="ARBA00023136"/>
    </source>
</evidence>
<feature type="transmembrane region" description="Helical" evidence="8">
    <location>
        <begin position="276"/>
        <end position="300"/>
    </location>
</feature>
<accession>A0A1B1Y3L8</accession>